<comment type="caution">
    <text evidence="4">The sequence shown here is derived from an EMBL/GenBank/DDBJ whole genome shotgun (WGS) entry which is preliminary data.</text>
</comment>
<dbReference type="SUPFAM" id="SSF53613">
    <property type="entry name" value="Ribokinase-like"/>
    <property type="match status" value="1"/>
</dbReference>
<dbReference type="InterPro" id="IPR029056">
    <property type="entry name" value="Ribokinase-like"/>
</dbReference>
<dbReference type="GO" id="GO:0016301">
    <property type="term" value="F:kinase activity"/>
    <property type="evidence" value="ECO:0007669"/>
    <property type="project" value="UniProtKB-KW"/>
</dbReference>
<dbReference type="Proteomes" id="UP000184334">
    <property type="component" value="Unassembled WGS sequence"/>
</dbReference>
<keyword evidence="1" id="KW-0808">Transferase</keyword>
<evidence type="ECO:0000256" key="2">
    <source>
        <dbReference type="ARBA" id="ARBA00022777"/>
    </source>
</evidence>
<evidence type="ECO:0000313" key="5">
    <source>
        <dbReference type="Proteomes" id="UP000184334"/>
    </source>
</evidence>
<gene>
    <name evidence="4" type="ORF">SAMN02745164_02273</name>
</gene>
<keyword evidence="5" id="KW-1185">Reference proteome</keyword>
<dbReference type="PANTHER" id="PTHR10584:SF166">
    <property type="entry name" value="RIBOKINASE"/>
    <property type="match status" value="1"/>
</dbReference>
<dbReference type="InterPro" id="IPR011611">
    <property type="entry name" value="PfkB_dom"/>
</dbReference>
<dbReference type="AlphaFoldDB" id="A0A1M5AV94"/>
<dbReference type="STRING" id="1122195.SAMN02745164_02273"/>
<reference evidence="4" key="1">
    <citation type="submission" date="2016-11" db="EMBL/GenBank/DDBJ databases">
        <authorList>
            <person name="Varghese N."/>
            <person name="Submissions S."/>
        </authorList>
    </citation>
    <scope>NUCLEOTIDE SEQUENCE [LARGE SCALE GENOMIC DNA]</scope>
    <source>
        <strain evidence="4">DSM 16785</strain>
    </source>
</reference>
<dbReference type="SUPFAM" id="SSF46785">
    <property type="entry name" value="Winged helix' DNA-binding domain"/>
    <property type="match status" value="1"/>
</dbReference>
<dbReference type="InterPro" id="IPR036388">
    <property type="entry name" value="WH-like_DNA-bd_sf"/>
</dbReference>
<keyword evidence="2 4" id="KW-0418">Kinase</keyword>
<dbReference type="CDD" id="cd01941">
    <property type="entry name" value="YeiC_kinase_like"/>
    <property type="match status" value="1"/>
</dbReference>
<dbReference type="Pfam" id="PF13412">
    <property type="entry name" value="HTH_24"/>
    <property type="match status" value="1"/>
</dbReference>
<dbReference type="EMBL" id="FQUI01000077">
    <property type="protein sequence ID" value="SHF34046.1"/>
    <property type="molecule type" value="Genomic_DNA"/>
</dbReference>
<dbReference type="PANTHER" id="PTHR10584">
    <property type="entry name" value="SUGAR KINASE"/>
    <property type="match status" value="1"/>
</dbReference>
<proteinExistence type="predicted"/>
<evidence type="ECO:0000256" key="1">
    <source>
        <dbReference type="ARBA" id="ARBA00022679"/>
    </source>
</evidence>
<organism evidence="4 5">
    <name type="scientific">Marinitoga hydrogenitolerans (strain DSM 16785 / JCM 12826 / AT1271)</name>
    <dbReference type="NCBI Taxonomy" id="1122195"/>
    <lineage>
        <taxon>Bacteria</taxon>
        <taxon>Thermotogati</taxon>
        <taxon>Thermotogota</taxon>
        <taxon>Thermotogae</taxon>
        <taxon>Petrotogales</taxon>
        <taxon>Petrotogaceae</taxon>
        <taxon>Marinitoga</taxon>
    </lineage>
</organism>
<sequence length="375" mass="41210">MTKIINKSLGDIMTNREKEILELVKSNPFITQEEIARILNIARSSVAVHITNLIKKGHILGRGYIINEKDYVVAIGGANIDINGFPKGILKMNDSNPGKLNISLGGVGRNIAENIARMDINVKMITSLGKDIYGEKILEHSKNIGIDMKDSIVLNDYNTSTYLAIIDENGDMAVALSDMDVCERIDVGFIKSKKKIIEKAKLCVIDTNIPEESIKYLVNNFNVAFFLDTVSTSKAKKIKDIVGKFHTIKPNRLEAEVLTGVEIRNDNDAKTACKILLEKGVKNVFLTLGKDGVICANKKELFKISIPEIKVINATGAGDAFLAGLIYSYLNNYSLRESVVFAIGASVITLSSKDTISDELSVENIKLKIKELGIC</sequence>
<accession>A0A1M5AV94</accession>
<dbReference type="Gene3D" id="3.40.1190.20">
    <property type="match status" value="1"/>
</dbReference>
<dbReference type="Pfam" id="PF00294">
    <property type="entry name" value="PfkB"/>
    <property type="match status" value="1"/>
</dbReference>
<dbReference type="InterPro" id="IPR036390">
    <property type="entry name" value="WH_DNA-bd_sf"/>
</dbReference>
<name>A0A1M5AV94_MARH1</name>
<dbReference type="Gene3D" id="1.10.10.10">
    <property type="entry name" value="Winged helix-like DNA-binding domain superfamily/Winged helix DNA-binding domain"/>
    <property type="match status" value="1"/>
</dbReference>
<evidence type="ECO:0000313" key="4">
    <source>
        <dbReference type="EMBL" id="SHF34046.1"/>
    </source>
</evidence>
<protein>
    <submittedName>
        <fullName evidence="4">Pseudouridine kinase</fullName>
    </submittedName>
</protein>
<feature type="domain" description="Carbohydrate kinase PfkB" evidence="3">
    <location>
        <begin position="70"/>
        <end position="358"/>
    </location>
</feature>
<evidence type="ECO:0000259" key="3">
    <source>
        <dbReference type="Pfam" id="PF00294"/>
    </source>
</evidence>